<dbReference type="EMBL" id="ATAX01000008">
    <property type="protein sequence ID" value="EWM54814.1"/>
    <property type="molecule type" value="Genomic_DNA"/>
</dbReference>
<keyword evidence="2" id="KW-1185">Reference proteome</keyword>
<organism evidence="1 2">
    <name type="scientific">Ruminococcus flavefaciens 007c</name>
    <dbReference type="NCBI Taxonomy" id="1341157"/>
    <lineage>
        <taxon>Bacteria</taxon>
        <taxon>Bacillati</taxon>
        <taxon>Bacillota</taxon>
        <taxon>Clostridia</taxon>
        <taxon>Eubacteriales</taxon>
        <taxon>Oscillospiraceae</taxon>
        <taxon>Ruminococcus</taxon>
    </lineage>
</organism>
<protein>
    <submittedName>
        <fullName evidence="1">Uncharacterized protein</fullName>
    </submittedName>
</protein>
<sequence length="332" mass="36542">MLYDMFKAGKLGKADDLYTLQAGKHLSGNKTPRERELTGVPPLRLRSAGSPLIDWRIRGAAGGVGSHGLNYLNQSEIPTGRISNCYNEGYITYPYVFGPSIPGGQGKPAVDYNQWTMADPGYTENYAATDARPAAYANCQWFASLPAGRYKLIIEGFNKELGEYYVTFYNSVLNEGPLLKLIAENGTVIVDLPDAMADFVQPGAYYHKEVIFTVNSNTNVGLFTKIYSSLMSMRYMIVDASVEAQPFTNWDYYIQFSGVTCWEPYKLSLPVTVRSGSNSAVVYIDLNGSPLGENDTASLTDSGINIPTFSGINTIDADSPVRPSEMYIKYTV</sequence>
<evidence type="ECO:0000313" key="2">
    <source>
        <dbReference type="Proteomes" id="UP000019365"/>
    </source>
</evidence>
<dbReference type="OrthoDB" id="1817376at2"/>
<gene>
    <name evidence="1" type="ORF">RF007C_10780</name>
</gene>
<reference evidence="1 2" key="1">
    <citation type="journal article" date="2014" name="PLoS ONE">
        <title>Rumen cellulosomics: divergent fiber-degrading strategies revealed by comparative genome-wide analysis of six ruminococcal strains.</title>
        <authorList>
            <person name="Dassa B."/>
            <person name="Borovok I."/>
            <person name="Ruimy-Israeli V."/>
            <person name="Lamed R."/>
            <person name="Flint H.J."/>
            <person name="Duncan S.H."/>
            <person name="Henrissat B."/>
            <person name="Coutinho P."/>
            <person name="Morrison M."/>
            <person name="Mosoni P."/>
            <person name="Yeoman C.J."/>
            <person name="White B.A."/>
            <person name="Bayer E.A."/>
        </authorList>
    </citation>
    <scope>NUCLEOTIDE SEQUENCE [LARGE SCALE GENOMIC DNA]</scope>
    <source>
        <strain evidence="1 2">007c</strain>
    </source>
</reference>
<dbReference type="Proteomes" id="UP000019365">
    <property type="component" value="Unassembled WGS sequence"/>
</dbReference>
<dbReference type="RefSeq" id="WP_037296798.1">
    <property type="nucleotide sequence ID" value="NZ_ATAX01000008.1"/>
</dbReference>
<dbReference type="PATRIC" id="fig|1341157.4.peg.431"/>
<name>W7UUH8_RUMFL</name>
<dbReference type="AlphaFoldDB" id="W7UUH8"/>
<accession>W7UUH8</accession>
<evidence type="ECO:0000313" key="1">
    <source>
        <dbReference type="EMBL" id="EWM54814.1"/>
    </source>
</evidence>
<proteinExistence type="predicted"/>
<comment type="caution">
    <text evidence="1">The sequence shown here is derived from an EMBL/GenBank/DDBJ whole genome shotgun (WGS) entry which is preliminary data.</text>
</comment>